<dbReference type="Pfam" id="PF09803">
    <property type="entry name" value="Pet100"/>
    <property type="match status" value="1"/>
</dbReference>
<dbReference type="GO" id="GO:0033617">
    <property type="term" value="P:mitochondrial respiratory chain complex IV assembly"/>
    <property type="evidence" value="ECO:0007669"/>
    <property type="project" value="InterPro"/>
</dbReference>
<dbReference type="EMBL" id="VUJU01002196">
    <property type="protein sequence ID" value="KAF0762206.1"/>
    <property type="molecule type" value="Genomic_DNA"/>
</dbReference>
<dbReference type="PANTHER" id="PTHR33968:SF1">
    <property type="entry name" value="PROTEIN PET100 HOMOLOG, MITOCHONDRIAL"/>
    <property type="match status" value="1"/>
</dbReference>
<keyword evidence="10" id="KW-1185">Reference proteome</keyword>
<evidence type="ECO:0000313" key="10">
    <source>
        <dbReference type="Proteomes" id="UP000478052"/>
    </source>
</evidence>
<sequence length="75" mass="9291">MAKWQLEVLRMGIYMAFPVVLFHYFNLPENYEEKVIQFKREMFPPERPEPQQKIAELKRIFQERKEAELKKVFEE</sequence>
<evidence type="ECO:0000256" key="1">
    <source>
        <dbReference type="ARBA" id="ARBA00004167"/>
    </source>
</evidence>
<name>A0A6G0YWD6_APHCR</name>
<keyword evidence="7" id="KW-0472">Membrane</keyword>
<organism evidence="9 10">
    <name type="scientific">Aphis craccivora</name>
    <name type="common">Cowpea aphid</name>
    <dbReference type="NCBI Taxonomy" id="307492"/>
    <lineage>
        <taxon>Eukaryota</taxon>
        <taxon>Metazoa</taxon>
        <taxon>Ecdysozoa</taxon>
        <taxon>Arthropoda</taxon>
        <taxon>Hexapoda</taxon>
        <taxon>Insecta</taxon>
        <taxon>Pterygota</taxon>
        <taxon>Neoptera</taxon>
        <taxon>Paraneoptera</taxon>
        <taxon>Hemiptera</taxon>
        <taxon>Sternorrhyncha</taxon>
        <taxon>Aphidomorpha</taxon>
        <taxon>Aphidoidea</taxon>
        <taxon>Aphididae</taxon>
        <taxon>Aphidini</taxon>
        <taxon>Aphis</taxon>
        <taxon>Aphis</taxon>
    </lineage>
</organism>
<evidence type="ECO:0000256" key="7">
    <source>
        <dbReference type="ARBA" id="ARBA00023136"/>
    </source>
</evidence>
<evidence type="ECO:0000256" key="2">
    <source>
        <dbReference type="ARBA" id="ARBA00004325"/>
    </source>
</evidence>
<comment type="subcellular location">
    <subcellularLocation>
        <location evidence="1">Membrane</location>
        <topology evidence="1">Single-pass membrane protein</topology>
    </subcellularLocation>
    <subcellularLocation>
        <location evidence="2">Mitochondrion membrane</location>
    </subcellularLocation>
</comment>
<dbReference type="OrthoDB" id="18175at2759"/>
<proteinExistence type="inferred from homology"/>
<evidence type="ECO:0000256" key="8">
    <source>
        <dbReference type="ARBA" id="ARBA00038077"/>
    </source>
</evidence>
<keyword evidence="4" id="KW-0809">Transit peptide</keyword>
<keyword evidence="3" id="KW-0812">Transmembrane</keyword>
<evidence type="ECO:0000256" key="3">
    <source>
        <dbReference type="ARBA" id="ARBA00022692"/>
    </source>
</evidence>
<dbReference type="GO" id="GO:0051082">
    <property type="term" value="F:unfolded protein binding"/>
    <property type="evidence" value="ECO:0007669"/>
    <property type="project" value="TreeGrafter"/>
</dbReference>
<reference evidence="9 10" key="1">
    <citation type="submission" date="2019-08" db="EMBL/GenBank/DDBJ databases">
        <title>Whole genome of Aphis craccivora.</title>
        <authorList>
            <person name="Voronova N.V."/>
            <person name="Shulinski R.S."/>
            <person name="Bandarenka Y.V."/>
            <person name="Zhorov D.G."/>
            <person name="Warner D."/>
        </authorList>
    </citation>
    <scope>NUCLEOTIDE SEQUENCE [LARGE SCALE GENOMIC DNA]</scope>
    <source>
        <strain evidence="9">180601</strain>
        <tissue evidence="9">Whole Body</tissue>
    </source>
</reference>
<dbReference type="PANTHER" id="PTHR33968">
    <property type="entry name" value="PROTEIN PET100 HOMOLOG, MITOCHONDRIAL"/>
    <property type="match status" value="1"/>
</dbReference>
<protein>
    <submittedName>
        <fullName evidence="9">Protein PET100, mitochondrial</fullName>
    </submittedName>
</protein>
<keyword evidence="5" id="KW-1133">Transmembrane helix</keyword>
<comment type="similarity">
    <text evidence="8">Belongs to the PET100 family.</text>
</comment>
<evidence type="ECO:0000256" key="5">
    <source>
        <dbReference type="ARBA" id="ARBA00022989"/>
    </source>
</evidence>
<evidence type="ECO:0000313" key="9">
    <source>
        <dbReference type="EMBL" id="KAF0762206.1"/>
    </source>
</evidence>
<accession>A0A6G0YWD6</accession>
<dbReference type="Proteomes" id="UP000478052">
    <property type="component" value="Unassembled WGS sequence"/>
</dbReference>
<keyword evidence="6" id="KW-0496">Mitochondrion</keyword>
<dbReference type="GO" id="GO:0005743">
    <property type="term" value="C:mitochondrial inner membrane"/>
    <property type="evidence" value="ECO:0007669"/>
    <property type="project" value="TreeGrafter"/>
</dbReference>
<dbReference type="InterPro" id="IPR018625">
    <property type="entry name" value="Pet100"/>
</dbReference>
<evidence type="ECO:0000256" key="4">
    <source>
        <dbReference type="ARBA" id="ARBA00022946"/>
    </source>
</evidence>
<gene>
    <name evidence="9" type="ORF">FWK35_00007353</name>
</gene>
<evidence type="ECO:0000256" key="6">
    <source>
        <dbReference type="ARBA" id="ARBA00023128"/>
    </source>
</evidence>
<dbReference type="AlphaFoldDB" id="A0A6G0YWD6"/>
<comment type="caution">
    <text evidence="9">The sequence shown here is derived from an EMBL/GenBank/DDBJ whole genome shotgun (WGS) entry which is preliminary data.</text>
</comment>